<evidence type="ECO:0000256" key="2">
    <source>
        <dbReference type="ARBA" id="ARBA00022630"/>
    </source>
</evidence>
<dbReference type="PANTHER" id="PTHR42913">
    <property type="entry name" value="APOPTOSIS-INDUCING FACTOR 1"/>
    <property type="match status" value="1"/>
</dbReference>
<dbReference type="Pfam" id="PF07992">
    <property type="entry name" value="Pyr_redox_2"/>
    <property type="match status" value="1"/>
</dbReference>
<dbReference type="GO" id="GO:0019646">
    <property type="term" value="P:aerobic electron transport chain"/>
    <property type="evidence" value="ECO:0007669"/>
    <property type="project" value="TreeGrafter"/>
</dbReference>
<dbReference type="PANTHER" id="PTHR42913:SF9">
    <property type="entry name" value="SLR1591 PROTEIN"/>
    <property type="match status" value="1"/>
</dbReference>
<keyword evidence="3" id="KW-0274">FAD</keyword>
<sequence length="356" mass="38022">MSNPDLLLVGAGHSHLGVLRRWARGQRPPGRLALLSDSPHAWYAGRLPGLLAGRYTETDCRIELAPLCHAAGVELLQGVVTGLDADERRLALADGRTLQASWLSLNVGAAPPAPEQRGGGMQVLGVKPFAAFLAAWSEWQRDPQPLAIVGAGAAGVELALALAGQVPELSQFCAGALLEGGSPGLRLRALGHLRQRGVSGREHCPISHIEGQTLYSDAGAVWHGPRLLLASGSQPLPWLTHSGLVCADDGFIQIGRTLQSHSHPRIFASGDCASLPDAPRNAWQATRQASQLAANLSAVLQERPLARYRPPRQRALLVATGDGGALLDWNGWSAGGRLCGWWRDLCDRQFILRHQV</sequence>
<dbReference type="PRINTS" id="PR00411">
    <property type="entry name" value="PNDRDTASEI"/>
</dbReference>
<dbReference type="RefSeq" id="WP_090313456.1">
    <property type="nucleotide sequence ID" value="NZ_FNZE01000025.1"/>
</dbReference>
<keyword evidence="7" id="KW-1185">Reference proteome</keyword>
<dbReference type="EMBL" id="FNZE01000025">
    <property type="protein sequence ID" value="SEJ88596.1"/>
    <property type="molecule type" value="Genomic_DNA"/>
</dbReference>
<evidence type="ECO:0000313" key="7">
    <source>
        <dbReference type="Proteomes" id="UP000242930"/>
    </source>
</evidence>
<evidence type="ECO:0000259" key="5">
    <source>
        <dbReference type="Pfam" id="PF07992"/>
    </source>
</evidence>
<evidence type="ECO:0000256" key="3">
    <source>
        <dbReference type="ARBA" id="ARBA00022827"/>
    </source>
</evidence>
<reference evidence="7" key="1">
    <citation type="submission" date="2016-10" db="EMBL/GenBank/DDBJ databases">
        <authorList>
            <person name="Varghese N."/>
            <person name="Submissions S."/>
        </authorList>
    </citation>
    <scope>NUCLEOTIDE SEQUENCE [LARGE SCALE GENOMIC DNA]</scope>
    <source>
        <strain evidence="7">LMG 25967</strain>
    </source>
</reference>
<proteinExistence type="predicted"/>
<evidence type="ECO:0000256" key="1">
    <source>
        <dbReference type="ARBA" id="ARBA00001974"/>
    </source>
</evidence>
<dbReference type="InterPro" id="IPR036188">
    <property type="entry name" value="FAD/NAD-bd_sf"/>
</dbReference>
<organism evidence="6 7">
    <name type="scientific">Pseudomonas linyingensis</name>
    <dbReference type="NCBI Taxonomy" id="915471"/>
    <lineage>
        <taxon>Bacteria</taxon>
        <taxon>Pseudomonadati</taxon>
        <taxon>Pseudomonadota</taxon>
        <taxon>Gammaproteobacteria</taxon>
        <taxon>Pseudomonadales</taxon>
        <taxon>Pseudomonadaceae</taxon>
        <taxon>Pseudomonas</taxon>
    </lineage>
</organism>
<comment type="cofactor">
    <cofactor evidence="1">
        <name>FAD</name>
        <dbReference type="ChEBI" id="CHEBI:57692"/>
    </cofactor>
</comment>
<dbReference type="OrthoDB" id="9767928at2"/>
<feature type="domain" description="FAD/NAD(P)-binding" evidence="5">
    <location>
        <begin position="5"/>
        <end position="288"/>
    </location>
</feature>
<dbReference type="GO" id="GO:0003955">
    <property type="term" value="F:NAD(P)H dehydrogenase (quinone) activity"/>
    <property type="evidence" value="ECO:0007669"/>
    <property type="project" value="TreeGrafter"/>
</dbReference>
<keyword evidence="2" id="KW-0285">Flavoprotein</keyword>
<evidence type="ECO:0000256" key="4">
    <source>
        <dbReference type="ARBA" id="ARBA00023002"/>
    </source>
</evidence>
<accession>A0A1H7CGJ2</accession>
<dbReference type="STRING" id="915471.SAMN05216201_1254"/>
<dbReference type="Gene3D" id="3.50.50.100">
    <property type="match status" value="1"/>
</dbReference>
<gene>
    <name evidence="6" type="ORF">SAMN05216201_1254</name>
</gene>
<keyword evidence="4" id="KW-0560">Oxidoreductase</keyword>
<dbReference type="SUPFAM" id="SSF51905">
    <property type="entry name" value="FAD/NAD(P)-binding domain"/>
    <property type="match status" value="2"/>
</dbReference>
<protein>
    <submittedName>
        <fullName evidence="6">NADH dehydrogenase, FAD-containing subunit</fullName>
    </submittedName>
</protein>
<dbReference type="Proteomes" id="UP000242930">
    <property type="component" value="Unassembled WGS sequence"/>
</dbReference>
<dbReference type="AlphaFoldDB" id="A0A1H7CGJ2"/>
<dbReference type="InterPro" id="IPR051169">
    <property type="entry name" value="NADH-Q_oxidoreductase"/>
</dbReference>
<name>A0A1H7CGJ2_9PSED</name>
<dbReference type="InterPro" id="IPR023753">
    <property type="entry name" value="FAD/NAD-binding_dom"/>
</dbReference>
<evidence type="ECO:0000313" key="6">
    <source>
        <dbReference type="EMBL" id="SEJ88596.1"/>
    </source>
</evidence>